<sequence>MHTHDEKLSVATKAEGAIKKSEGAITGNAAKKPSPRRRMANGASDQMVSQEVDGVGWGSMIHSSQISQYSGLAVTIGSLVKPCIHRSLYSSLLTTLPAKLSLAARVARGDAPFTGSPQDQSTQPSQQINRQAPKHVSVNHTRHQDTVKQHGKSTHRFLRASSRA</sequence>
<name>A0A9N9LXC4_9HELO</name>
<organism evidence="2 3">
    <name type="scientific">Hymenoscyphus albidus</name>
    <dbReference type="NCBI Taxonomy" id="595503"/>
    <lineage>
        <taxon>Eukaryota</taxon>
        <taxon>Fungi</taxon>
        <taxon>Dikarya</taxon>
        <taxon>Ascomycota</taxon>
        <taxon>Pezizomycotina</taxon>
        <taxon>Leotiomycetes</taxon>
        <taxon>Helotiales</taxon>
        <taxon>Helotiaceae</taxon>
        <taxon>Hymenoscyphus</taxon>
    </lineage>
</organism>
<evidence type="ECO:0000313" key="2">
    <source>
        <dbReference type="EMBL" id="CAG8980306.1"/>
    </source>
</evidence>
<feature type="compositionally biased region" description="Low complexity" evidence="1">
    <location>
        <begin position="116"/>
        <end position="127"/>
    </location>
</feature>
<gene>
    <name evidence="2" type="ORF">HYALB_00013674</name>
</gene>
<evidence type="ECO:0000313" key="3">
    <source>
        <dbReference type="Proteomes" id="UP000701801"/>
    </source>
</evidence>
<accession>A0A9N9LXC4</accession>
<dbReference type="EMBL" id="CAJVRM010000375">
    <property type="protein sequence ID" value="CAG8980306.1"/>
    <property type="molecule type" value="Genomic_DNA"/>
</dbReference>
<feature type="region of interest" description="Disordered" evidence="1">
    <location>
        <begin position="111"/>
        <end position="164"/>
    </location>
</feature>
<evidence type="ECO:0000256" key="1">
    <source>
        <dbReference type="SAM" id="MobiDB-lite"/>
    </source>
</evidence>
<keyword evidence="3" id="KW-1185">Reference proteome</keyword>
<proteinExistence type="predicted"/>
<protein>
    <submittedName>
        <fullName evidence="2">Uncharacterized protein</fullName>
    </submittedName>
</protein>
<dbReference type="Proteomes" id="UP000701801">
    <property type="component" value="Unassembled WGS sequence"/>
</dbReference>
<comment type="caution">
    <text evidence="2">The sequence shown here is derived from an EMBL/GenBank/DDBJ whole genome shotgun (WGS) entry which is preliminary data.</text>
</comment>
<dbReference type="AlphaFoldDB" id="A0A9N9LXC4"/>
<feature type="compositionally biased region" description="Basic residues" evidence="1">
    <location>
        <begin position="149"/>
        <end position="158"/>
    </location>
</feature>
<feature type="region of interest" description="Disordered" evidence="1">
    <location>
        <begin position="21"/>
        <end position="46"/>
    </location>
</feature>
<reference evidence="2" key="1">
    <citation type="submission" date="2021-07" db="EMBL/GenBank/DDBJ databases">
        <authorList>
            <person name="Durling M."/>
        </authorList>
    </citation>
    <scope>NUCLEOTIDE SEQUENCE</scope>
</reference>